<evidence type="ECO:0000259" key="2">
    <source>
        <dbReference type="Pfam" id="PF07589"/>
    </source>
</evidence>
<reference evidence="3 4" key="1">
    <citation type="submission" date="2019-11" db="EMBL/GenBank/DDBJ databases">
        <title>Type strains purchased from KCTC, JCM and DSMZ.</title>
        <authorList>
            <person name="Lu H."/>
        </authorList>
    </citation>
    <scope>NUCLEOTIDE SEQUENCE [LARGE SCALE GENOMIC DNA]</scope>
    <source>
        <strain evidence="3 4">JCM 31587</strain>
    </source>
</reference>
<dbReference type="AlphaFoldDB" id="A0A6L6QR04"/>
<proteinExistence type="predicted"/>
<feature type="domain" description="Ice-binding protein C-terminal" evidence="2">
    <location>
        <begin position="113"/>
        <end position="135"/>
    </location>
</feature>
<dbReference type="EMBL" id="WNKX01000039">
    <property type="protein sequence ID" value="MTW14297.1"/>
    <property type="molecule type" value="Genomic_DNA"/>
</dbReference>
<evidence type="ECO:0000256" key="1">
    <source>
        <dbReference type="SAM" id="SignalP"/>
    </source>
</evidence>
<protein>
    <submittedName>
        <fullName evidence="3">PEP-CTERM sorting domain-containing protein</fullName>
    </submittedName>
</protein>
<dbReference type="InterPro" id="IPR013424">
    <property type="entry name" value="Ice-binding_C"/>
</dbReference>
<comment type="caution">
    <text evidence="3">The sequence shown here is derived from an EMBL/GenBank/DDBJ whole genome shotgun (WGS) entry which is preliminary data.</text>
</comment>
<evidence type="ECO:0000313" key="4">
    <source>
        <dbReference type="Proteomes" id="UP000472320"/>
    </source>
</evidence>
<name>A0A6L6QR04_9BURK</name>
<feature type="chain" id="PRO_5026717512" evidence="1">
    <location>
        <begin position="29"/>
        <end position="140"/>
    </location>
</feature>
<sequence>MERKMKASTLIKPCLLACSLLAGAHAVAGPGTVNSIEFSFMSYSASPYFSSATGSNLGTLPSVLPTPVEEMSMIPPPEPARPVIGAYPPPLSEPVSTSPLIVTSQPPIRAAAAIPEPGSLALLGLGLGMLVLRRRGGTHA</sequence>
<organism evidence="3 4">
    <name type="scientific">Massilia eburnea</name>
    <dbReference type="NCBI Taxonomy" id="1776165"/>
    <lineage>
        <taxon>Bacteria</taxon>
        <taxon>Pseudomonadati</taxon>
        <taxon>Pseudomonadota</taxon>
        <taxon>Betaproteobacteria</taxon>
        <taxon>Burkholderiales</taxon>
        <taxon>Oxalobacteraceae</taxon>
        <taxon>Telluria group</taxon>
        <taxon>Massilia</taxon>
    </lineage>
</organism>
<dbReference type="Proteomes" id="UP000472320">
    <property type="component" value="Unassembled WGS sequence"/>
</dbReference>
<dbReference type="OrthoDB" id="8777524at2"/>
<dbReference type="Pfam" id="PF07589">
    <property type="entry name" value="PEP-CTERM"/>
    <property type="match status" value="1"/>
</dbReference>
<evidence type="ECO:0000313" key="3">
    <source>
        <dbReference type="EMBL" id="MTW14297.1"/>
    </source>
</evidence>
<feature type="signal peptide" evidence="1">
    <location>
        <begin position="1"/>
        <end position="28"/>
    </location>
</feature>
<accession>A0A6L6QR04</accession>
<keyword evidence="1" id="KW-0732">Signal</keyword>
<keyword evidence="4" id="KW-1185">Reference proteome</keyword>
<dbReference type="NCBIfam" id="TIGR02595">
    <property type="entry name" value="PEP_CTERM"/>
    <property type="match status" value="1"/>
</dbReference>
<gene>
    <name evidence="3" type="ORF">GM658_27140</name>
</gene>